<dbReference type="AlphaFoldDB" id="A0A2H6KGB2"/>
<dbReference type="SMART" id="SM00054">
    <property type="entry name" value="EFh"/>
    <property type="match status" value="2"/>
</dbReference>
<dbReference type="Gene3D" id="1.10.238.10">
    <property type="entry name" value="EF-hand"/>
    <property type="match status" value="2"/>
</dbReference>
<organism evidence="6 7">
    <name type="scientific">Babesia ovata</name>
    <dbReference type="NCBI Taxonomy" id="189622"/>
    <lineage>
        <taxon>Eukaryota</taxon>
        <taxon>Sar</taxon>
        <taxon>Alveolata</taxon>
        <taxon>Apicomplexa</taxon>
        <taxon>Aconoidasida</taxon>
        <taxon>Piroplasmida</taxon>
        <taxon>Babesiidae</taxon>
        <taxon>Babesia</taxon>
    </lineage>
</organism>
<feature type="domain" description="EH" evidence="4">
    <location>
        <begin position="154"/>
        <end position="238"/>
    </location>
</feature>
<feature type="compositionally biased region" description="Basic and acidic residues" evidence="3">
    <location>
        <begin position="303"/>
        <end position="312"/>
    </location>
</feature>
<evidence type="ECO:0000313" key="7">
    <source>
        <dbReference type="Proteomes" id="UP000236319"/>
    </source>
</evidence>
<dbReference type="EMBL" id="BDSA01000004">
    <property type="protein sequence ID" value="GBE62040.1"/>
    <property type="molecule type" value="Genomic_DNA"/>
</dbReference>
<evidence type="ECO:0000313" key="6">
    <source>
        <dbReference type="EMBL" id="GBE62040.1"/>
    </source>
</evidence>
<feature type="coiled-coil region" evidence="2">
    <location>
        <begin position="342"/>
        <end position="449"/>
    </location>
</feature>
<evidence type="ECO:0000256" key="1">
    <source>
        <dbReference type="ARBA" id="ARBA00022837"/>
    </source>
</evidence>
<dbReference type="SMART" id="SM00027">
    <property type="entry name" value="EH"/>
    <property type="match status" value="2"/>
</dbReference>
<dbReference type="InterPro" id="IPR018247">
    <property type="entry name" value="EF_Hand_1_Ca_BS"/>
</dbReference>
<feature type="domain" description="EH" evidence="4">
    <location>
        <begin position="31"/>
        <end position="118"/>
    </location>
</feature>
<keyword evidence="1" id="KW-0106">Calcium</keyword>
<proteinExistence type="predicted"/>
<dbReference type="OrthoDB" id="524326at2759"/>
<dbReference type="InterPro" id="IPR011992">
    <property type="entry name" value="EF-hand-dom_pair"/>
</dbReference>
<reference evidence="6 7" key="1">
    <citation type="journal article" date="2017" name="BMC Genomics">
        <title>Whole-genome assembly of Babesia ovata and comparative genomics between closely related pathogens.</title>
        <authorList>
            <person name="Yamagishi J."/>
            <person name="Asada M."/>
            <person name="Hakimi H."/>
            <person name="Tanaka T.Q."/>
            <person name="Sugimoto C."/>
            <person name="Kawazu S."/>
        </authorList>
    </citation>
    <scope>NUCLEOTIDE SEQUENCE [LARGE SCALE GENOMIC DNA]</scope>
    <source>
        <strain evidence="6 7">Miyake</strain>
    </source>
</reference>
<gene>
    <name evidence="6" type="ORF">BOVATA_035330</name>
</gene>
<evidence type="ECO:0000259" key="5">
    <source>
        <dbReference type="PROSITE" id="PS50222"/>
    </source>
</evidence>
<dbReference type="Pfam" id="PF12763">
    <property type="entry name" value="EH"/>
    <property type="match status" value="2"/>
</dbReference>
<keyword evidence="2" id="KW-0175">Coiled coil</keyword>
<dbReference type="InterPro" id="IPR002048">
    <property type="entry name" value="EF_hand_dom"/>
</dbReference>
<dbReference type="GO" id="GO:0016197">
    <property type="term" value="P:endosomal transport"/>
    <property type="evidence" value="ECO:0007669"/>
    <property type="project" value="TreeGrafter"/>
</dbReference>
<dbReference type="PROSITE" id="PS50031">
    <property type="entry name" value="EH"/>
    <property type="match status" value="2"/>
</dbReference>
<dbReference type="PROSITE" id="PS00018">
    <property type="entry name" value="EF_HAND_1"/>
    <property type="match status" value="1"/>
</dbReference>
<dbReference type="Proteomes" id="UP000236319">
    <property type="component" value="Unassembled WGS sequence"/>
</dbReference>
<dbReference type="PROSITE" id="PS50222">
    <property type="entry name" value="EF_HAND_2"/>
    <property type="match status" value="1"/>
</dbReference>
<dbReference type="GO" id="GO:0006897">
    <property type="term" value="P:endocytosis"/>
    <property type="evidence" value="ECO:0007669"/>
    <property type="project" value="TreeGrafter"/>
</dbReference>
<dbReference type="VEuPathDB" id="PiroplasmaDB:BOVATA_035330"/>
<evidence type="ECO:0000259" key="4">
    <source>
        <dbReference type="PROSITE" id="PS50031"/>
    </source>
</evidence>
<name>A0A2H6KGB2_9APIC</name>
<dbReference type="CDD" id="cd00052">
    <property type="entry name" value="EH"/>
    <property type="match status" value="1"/>
</dbReference>
<dbReference type="GO" id="GO:0005509">
    <property type="term" value="F:calcium ion binding"/>
    <property type="evidence" value="ECO:0007669"/>
    <property type="project" value="InterPro"/>
</dbReference>
<dbReference type="PANTHER" id="PTHR11216">
    <property type="entry name" value="EH DOMAIN"/>
    <property type="match status" value="1"/>
</dbReference>
<feature type="compositionally biased region" description="Basic and acidic residues" evidence="3">
    <location>
        <begin position="254"/>
        <end position="289"/>
    </location>
</feature>
<keyword evidence="7" id="KW-1185">Reference proteome</keyword>
<dbReference type="GO" id="GO:0005886">
    <property type="term" value="C:plasma membrane"/>
    <property type="evidence" value="ECO:0007669"/>
    <property type="project" value="TreeGrafter"/>
</dbReference>
<evidence type="ECO:0000256" key="2">
    <source>
        <dbReference type="SAM" id="Coils"/>
    </source>
</evidence>
<comment type="caution">
    <text evidence="6">The sequence shown here is derived from an EMBL/GenBank/DDBJ whole genome shotgun (WGS) entry which is preliminary data.</text>
</comment>
<dbReference type="InterPro" id="IPR000261">
    <property type="entry name" value="EH_dom"/>
</dbReference>
<feature type="compositionally biased region" description="Basic and acidic residues" evidence="3">
    <location>
        <begin position="324"/>
        <end position="334"/>
    </location>
</feature>
<feature type="domain" description="EF-hand" evidence="5">
    <location>
        <begin position="188"/>
        <end position="223"/>
    </location>
</feature>
<sequence length="547" mass="61864">MAEALQDGPQMGDIRRLHQMCMDSLALQPSQDARLRKLFLRCDRSGFGTINGDIARRLFKTSGVSDAALFDIWSLADVEGRGELDYRAFCLCCVLIAYAQSHPDFMRRPDWMWDSQLPVRLLNMNAVTECNPSFDTSVLDDAASSDMPKITPAEAVVYEKLFLALDHDCDGFVEGLDARNYYLTRNELPDDELLRIWEVADADCDGRLSIGEFMVMEHLVQDRLASRLPPRNPPPVEILRPAVTHSVPSQSAAVHDRLPQPRPVRGDGRPSTHPAGEDTRMAPASHEDIASTAASSITGKNPKRTEDERYDVPRNAPDINAIPVEHRDATKTVDPEATVTENRRLVNHVESLKKHVEDLEQDLSKLEAENNYLRLLYKKNEERMAELHTLHRTVSEEAEAEHAQLRIEERELNELQDRISAMRRQKMAVESEQQALKQALSHSEDAEQTMLRSIKNEQGRVAAIRSERLQNMRKRIDLLESMQPPNDKNPVSTKPNVRAISDARVLHDSKGIRMAAAESVMERRLNPRITSTPHSEWSNKDGAGFPE</sequence>
<evidence type="ECO:0000256" key="3">
    <source>
        <dbReference type="SAM" id="MobiDB-lite"/>
    </source>
</evidence>
<feature type="region of interest" description="Disordered" evidence="3">
    <location>
        <begin position="523"/>
        <end position="547"/>
    </location>
</feature>
<dbReference type="GO" id="GO:0005737">
    <property type="term" value="C:cytoplasm"/>
    <property type="evidence" value="ECO:0007669"/>
    <property type="project" value="TreeGrafter"/>
</dbReference>
<dbReference type="SUPFAM" id="SSF47473">
    <property type="entry name" value="EF-hand"/>
    <property type="match status" value="1"/>
</dbReference>
<feature type="region of interest" description="Disordered" evidence="3">
    <location>
        <begin position="246"/>
        <end position="334"/>
    </location>
</feature>
<protein>
    <submittedName>
        <fullName evidence="6">EF hand domain conatining protein</fullName>
    </submittedName>
</protein>
<accession>A0A2H6KGB2</accession>
<dbReference type="RefSeq" id="XP_028868283.1">
    <property type="nucleotide sequence ID" value="XM_029012450.1"/>
</dbReference>
<dbReference type="GeneID" id="39875810"/>